<dbReference type="GO" id="GO:0009279">
    <property type="term" value="C:cell outer membrane"/>
    <property type="evidence" value="ECO:0007669"/>
    <property type="project" value="TreeGrafter"/>
</dbReference>
<sequence length="300" mass="34814">MQRGELYYGLGEYEKALADFDRYTGINGEFLQAAAENILITYYTMGKTDNAVQIAQDNGLKNFEAGIYAKEGNNEKALVIYEEILQEEIKKYKEQAQTDYKNKPGKHAAYMRKRASLGEVDGQTYVPIANTLAKLGRDQEALAYYEKSIQIQAEYEAVYDQTADFSYMNRGDYYLYKGDYQRAIDEYNRVLTQDNYEWSPHTARATAYIKMGELSKALEDINFNLTQGNENDIEYKTLKAYIYKLQNNTSLYEQEAKEIDELKKEEVRRDKDLIIAIDQGKLIRAHKFFDSYAEFLGIEE</sequence>
<evidence type="ECO:0000256" key="2">
    <source>
        <dbReference type="ARBA" id="ARBA00022803"/>
    </source>
</evidence>
<evidence type="ECO:0000256" key="1">
    <source>
        <dbReference type="ARBA" id="ARBA00022737"/>
    </source>
</evidence>
<dbReference type="InterPro" id="IPR011990">
    <property type="entry name" value="TPR-like_helical_dom_sf"/>
</dbReference>
<dbReference type="EMBL" id="LCAN01000048">
    <property type="protein sequence ID" value="KKR91092.1"/>
    <property type="molecule type" value="Genomic_DNA"/>
</dbReference>
<dbReference type="Proteomes" id="UP000034961">
    <property type="component" value="Unassembled WGS sequence"/>
</dbReference>
<dbReference type="SUPFAM" id="SSF48452">
    <property type="entry name" value="TPR-like"/>
    <property type="match status" value="2"/>
</dbReference>
<keyword evidence="2 3" id="KW-0802">TPR repeat</keyword>
<gene>
    <name evidence="4" type="ORF">UU41_C0048G0005</name>
</gene>
<dbReference type="AlphaFoldDB" id="A0A0G0XT84"/>
<dbReference type="SMART" id="SM00028">
    <property type="entry name" value="TPR"/>
    <property type="match status" value="4"/>
</dbReference>
<evidence type="ECO:0000313" key="4">
    <source>
        <dbReference type="EMBL" id="KKR91092.1"/>
    </source>
</evidence>
<protein>
    <submittedName>
        <fullName evidence="4">Tetratricopeptide protein</fullName>
    </submittedName>
</protein>
<dbReference type="InterPro" id="IPR050498">
    <property type="entry name" value="Ycf3"/>
</dbReference>
<dbReference type="InterPro" id="IPR019734">
    <property type="entry name" value="TPR_rpt"/>
</dbReference>
<dbReference type="GO" id="GO:0046813">
    <property type="term" value="P:receptor-mediated virion attachment to host cell"/>
    <property type="evidence" value="ECO:0007669"/>
    <property type="project" value="TreeGrafter"/>
</dbReference>
<organism evidence="4 5">
    <name type="scientific">Candidatus Roizmanbacteria bacterium GW2011_GWA1_41_13</name>
    <dbReference type="NCBI Taxonomy" id="1618474"/>
    <lineage>
        <taxon>Bacteria</taxon>
        <taxon>Candidatus Roizmaniibacteriota</taxon>
    </lineage>
</organism>
<dbReference type="Gene3D" id="1.25.40.10">
    <property type="entry name" value="Tetratricopeptide repeat domain"/>
    <property type="match status" value="2"/>
</dbReference>
<comment type="caution">
    <text evidence="4">The sequence shown here is derived from an EMBL/GenBank/DDBJ whole genome shotgun (WGS) entry which is preliminary data.</text>
</comment>
<dbReference type="PANTHER" id="PTHR44858">
    <property type="entry name" value="TETRATRICOPEPTIDE REPEAT PROTEIN 6"/>
    <property type="match status" value="1"/>
</dbReference>
<accession>A0A0G0XT84</accession>
<dbReference type="PROSITE" id="PS50005">
    <property type="entry name" value="TPR"/>
    <property type="match status" value="1"/>
</dbReference>
<dbReference type="Pfam" id="PF13424">
    <property type="entry name" value="TPR_12"/>
    <property type="match status" value="1"/>
</dbReference>
<evidence type="ECO:0000256" key="3">
    <source>
        <dbReference type="PROSITE-ProRule" id="PRU00339"/>
    </source>
</evidence>
<name>A0A0G0XT84_9BACT</name>
<dbReference type="PANTHER" id="PTHR44858:SF1">
    <property type="entry name" value="UDP-N-ACETYLGLUCOSAMINE--PEPTIDE N-ACETYLGLUCOSAMINYLTRANSFERASE SPINDLY-RELATED"/>
    <property type="match status" value="1"/>
</dbReference>
<proteinExistence type="predicted"/>
<reference evidence="4 5" key="1">
    <citation type="journal article" date="2015" name="Nature">
        <title>rRNA introns, odd ribosomes, and small enigmatic genomes across a large radiation of phyla.</title>
        <authorList>
            <person name="Brown C.T."/>
            <person name="Hug L.A."/>
            <person name="Thomas B.C."/>
            <person name="Sharon I."/>
            <person name="Castelle C.J."/>
            <person name="Singh A."/>
            <person name="Wilkins M.J."/>
            <person name="Williams K.H."/>
            <person name="Banfield J.F."/>
        </authorList>
    </citation>
    <scope>NUCLEOTIDE SEQUENCE [LARGE SCALE GENOMIC DNA]</scope>
</reference>
<keyword evidence="1" id="KW-0677">Repeat</keyword>
<feature type="repeat" description="TPR" evidence="3">
    <location>
        <begin position="164"/>
        <end position="197"/>
    </location>
</feature>
<dbReference type="Pfam" id="PF13181">
    <property type="entry name" value="TPR_8"/>
    <property type="match status" value="1"/>
</dbReference>
<evidence type="ECO:0000313" key="5">
    <source>
        <dbReference type="Proteomes" id="UP000034961"/>
    </source>
</evidence>